<comment type="subcellular location">
    <subcellularLocation>
        <location evidence="1">Membrane</location>
        <topology evidence="1">Multi-pass membrane protein</topology>
    </subcellularLocation>
</comment>
<dbReference type="Gene3D" id="3.30.40.10">
    <property type="entry name" value="Zinc/RING finger domain, C3HC4 (zinc finger)"/>
    <property type="match status" value="1"/>
</dbReference>
<keyword evidence="4" id="KW-0863">Zinc-finger</keyword>
<dbReference type="EMBL" id="HG529687">
    <property type="protein sequence ID" value="CDI56467.1"/>
    <property type="molecule type" value="Genomic_DNA"/>
</dbReference>
<evidence type="ECO:0000313" key="11">
    <source>
        <dbReference type="EMBL" id="CDI56467.1"/>
    </source>
</evidence>
<evidence type="ECO:0000256" key="4">
    <source>
        <dbReference type="ARBA" id="ARBA00022771"/>
    </source>
</evidence>
<dbReference type="GO" id="GO:0008270">
    <property type="term" value="F:zinc ion binding"/>
    <property type="evidence" value="ECO:0007669"/>
    <property type="project" value="UniProtKB-KW"/>
</dbReference>
<keyword evidence="3" id="KW-0479">Metal-binding</keyword>
<feature type="compositionally biased region" description="Basic and acidic residues" evidence="8">
    <location>
        <begin position="90"/>
        <end position="99"/>
    </location>
</feature>
<evidence type="ECO:0000256" key="6">
    <source>
        <dbReference type="ARBA" id="ARBA00022989"/>
    </source>
</evidence>
<sequence>MSHQAQDQNQISDASSSSPIDSQSTFSNHVSIDTATLENDLIPSPPASEIASSRSNETQDASSPNYANLDGSSRMYRFPSDLPPRFGDSSSDRDPNDRVVTIRDLRSKTCWICSDEDEEPLPAQHPSPSTPSSSPAVRSKRFVHPCNCTLVAHESCLLRWIEQSKRDHPLQDHVTCPQCKAPYIIINNKTTLLKAFEFFDKLITHVEPFGAIALFGGSVLVACTTYGCMAIRMFLGKDAARRALASPWPWHYWVDIPLIPFALIASRLNVFESAMTWVPTLVAFPLVSIPMAGASAAHERLFNSYLESSLVTARAYPPGPALTALLIPWIRVFYLALKRKVYRAVLHPFYGTRRNDESQITGRGRNRRRVVIVGEPDSYLVDGGTADELDPDDFGATVQFERNVDGGQEPTQTVYVTHHSLARLCLGALTLPFMANLMGKVLARMARFSPFLAKFLGMTNVSPASSSVLSSFYTTKATPTARESSETTPSPTASLLLVKRGKDEAWKQRLSWFGYSNGFDDLDPVWFRNAVGAGVYILVKDAGSLLYRYLRLSQRNRTSIKDLPFPKGLVGGLDLKQ</sequence>
<dbReference type="SMART" id="SM00744">
    <property type="entry name" value="RINGv"/>
    <property type="match status" value="1"/>
</dbReference>
<feature type="compositionally biased region" description="Polar residues" evidence="8">
    <location>
        <begin position="25"/>
        <end position="37"/>
    </location>
</feature>
<keyword evidence="6 9" id="KW-1133">Transmembrane helix</keyword>
<dbReference type="GO" id="GO:0016020">
    <property type="term" value="C:membrane"/>
    <property type="evidence" value="ECO:0007669"/>
    <property type="project" value="UniProtKB-SubCell"/>
</dbReference>
<protein>
    <submittedName>
        <fullName evidence="11">Uncharacterized conserved protein</fullName>
    </submittedName>
</protein>
<evidence type="ECO:0000256" key="7">
    <source>
        <dbReference type="ARBA" id="ARBA00023136"/>
    </source>
</evidence>
<proteinExistence type="predicted"/>
<dbReference type="AlphaFoldDB" id="A0A077RAY5"/>
<keyword evidence="5" id="KW-0862">Zinc</keyword>
<evidence type="ECO:0000256" key="9">
    <source>
        <dbReference type="SAM" id="Phobius"/>
    </source>
</evidence>
<feature type="transmembrane region" description="Helical" evidence="9">
    <location>
        <begin position="250"/>
        <end position="270"/>
    </location>
</feature>
<dbReference type="PANTHER" id="PTHR46283">
    <property type="entry name" value="E3 UBIQUITIN-PROTEIN LIGASE MARCH5"/>
    <property type="match status" value="1"/>
</dbReference>
<dbReference type="InterPro" id="IPR011016">
    <property type="entry name" value="Znf_RING-CH"/>
</dbReference>
<feature type="region of interest" description="Disordered" evidence="8">
    <location>
        <begin position="1"/>
        <end position="99"/>
    </location>
</feature>
<feature type="compositionally biased region" description="Low complexity" evidence="8">
    <location>
        <begin position="1"/>
        <end position="24"/>
    </location>
</feature>
<feature type="compositionally biased region" description="Polar residues" evidence="8">
    <location>
        <begin position="56"/>
        <end position="66"/>
    </location>
</feature>
<feature type="transmembrane region" description="Helical" evidence="9">
    <location>
        <begin position="211"/>
        <end position="235"/>
    </location>
</feature>
<organism evidence="11">
    <name type="scientific">Melanopsichium pennsylvanicum 4</name>
    <dbReference type="NCBI Taxonomy" id="1398559"/>
    <lineage>
        <taxon>Eukaryota</taxon>
        <taxon>Fungi</taxon>
        <taxon>Dikarya</taxon>
        <taxon>Basidiomycota</taxon>
        <taxon>Ustilaginomycotina</taxon>
        <taxon>Ustilaginomycetes</taxon>
        <taxon>Ustilaginales</taxon>
        <taxon>Ustilaginaceae</taxon>
        <taxon>Melanopsichium</taxon>
    </lineage>
</organism>
<feature type="domain" description="RING-CH-type" evidence="10">
    <location>
        <begin position="102"/>
        <end position="186"/>
    </location>
</feature>
<keyword evidence="2 9" id="KW-0812">Transmembrane</keyword>
<evidence type="ECO:0000256" key="8">
    <source>
        <dbReference type="SAM" id="MobiDB-lite"/>
    </source>
</evidence>
<dbReference type="InterPro" id="IPR013083">
    <property type="entry name" value="Znf_RING/FYVE/PHD"/>
</dbReference>
<feature type="transmembrane region" description="Helical" evidence="9">
    <location>
        <begin position="318"/>
        <end position="337"/>
    </location>
</feature>
<dbReference type="SUPFAM" id="SSF57850">
    <property type="entry name" value="RING/U-box"/>
    <property type="match status" value="1"/>
</dbReference>
<dbReference type="PROSITE" id="PS51292">
    <property type="entry name" value="ZF_RING_CH"/>
    <property type="match status" value="1"/>
</dbReference>
<evidence type="ECO:0000256" key="1">
    <source>
        <dbReference type="ARBA" id="ARBA00004141"/>
    </source>
</evidence>
<reference evidence="11" key="1">
    <citation type="journal article" date="2014" name="Genome Biol. Evol.">
        <title>Gene Loss Rather Than Gene Gain Is Associated with a Host Jump from Monocots to Dicots in the Smut Fungus Melanopsichium pennsylvanicum.</title>
        <authorList>
            <person name="Sharma R."/>
            <person name="Mishra B."/>
            <person name="Runge F."/>
            <person name="Thines M."/>
        </authorList>
    </citation>
    <scope>NUCLEOTIDE SEQUENCE</scope>
    <source>
        <strain evidence="11">4</strain>
    </source>
</reference>
<evidence type="ECO:0000256" key="5">
    <source>
        <dbReference type="ARBA" id="ARBA00022833"/>
    </source>
</evidence>
<evidence type="ECO:0000256" key="2">
    <source>
        <dbReference type="ARBA" id="ARBA00022692"/>
    </source>
</evidence>
<evidence type="ECO:0000259" key="10">
    <source>
        <dbReference type="PROSITE" id="PS51292"/>
    </source>
</evidence>
<keyword evidence="7 9" id="KW-0472">Membrane</keyword>
<evidence type="ECO:0000256" key="3">
    <source>
        <dbReference type="ARBA" id="ARBA00022723"/>
    </source>
</evidence>
<feature type="transmembrane region" description="Helical" evidence="9">
    <location>
        <begin position="277"/>
        <end position="298"/>
    </location>
</feature>
<accession>A0A077RAY5</accession>
<name>A0A077RAY5_9BASI</name>